<accession>F6HGH1</accession>
<gene>
    <name evidence="1" type="ordered locus">VIT_01s0010g01100</name>
</gene>
<keyword evidence="2" id="KW-1185">Reference proteome</keyword>
<name>F6HGH1_VITVI</name>
<proteinExistence type="predicted"/>
<protein>
    <recommendedName>
        <fullName evidence="3">Proteasome assembly chaperone 1</fullName>
    </recommendedName>
</protein>
<sequence>MIKIVTENSCDTANSILCFYISNKKKYHFNILELNYVDCLRFKIKAKNKNKNKRRKVKWAFTCEVTFRARKTAPLAAFITSVLDFLFSLRLFKFLCLDTWVLGGSFGVWISEPETLAFVAEHRSRRNMEDVLTEIPPPSRFFKEDLNNFTPPSPPLPSPFLLFSSLDKPLRSSLLIIAISSPSLSVFHHVATKTLIGTLILPEIPLSGNSIEPSVRDKSCNIYALNDVYNSVLLVSVQYSVSAERSHAIAKLLIGEQIIPERVLIMDSVQSRNFRGKLSPDETFAFKLETSSERKEHSDGSSSSPLLKGLDYFPSGSMVDGLAAALLSQCQMRNIKGTLCVSWPEFGGSGVSLVKSIIKEVLPSLEFSVNSDGEDEYSKLDQIKDHPFDSELYT</sequence>
<dbReference type="EMBL" id="FN595754">
    <property type="protein sequence ID" value="CCB51172.1"/>
    <property type="molecule type" value="Genomic_DNA"/>
</dbReference>
<dbReference type="eggNOG" id="ENOG502QVN3">
    <property type="taxonomic scope" value="Eukaryota"/>
</dbReference>
<dbReference type="OrthoDB" id="17536at2759"/>
<dbReference type="PaxDb" id="29760-VIT_01s0010g01100.t01"/>
<dbReference type="Proteomes" id="UP000009183">
    <property type="component" value="Chromosome 1"/>
</dbReference>
<evidence type="ECO:0008006" key="3">
    <source>
        <dbReference type="Google" id="ProtNLM"/>
    </source>
</evidence>
<dbReference type="AlphaFoldDB" id="F6HGH1"/>
<reference evidence="2" key="1">
    <citation type="journal article" date="2007" name="Nature">
        <title>The grapevine genome sequence suggests ancestral hexaploidization in major angiosperm phyla.</title>
        <authorList>
            <consortium name="The French-Italian Public Consortium for Grapevine Genome Characterization."/>
            <person name="Jaillon O."/>
            <person name="Aury J.-M."/>
            <person name="Noel B."/>
            <person name="Policriti A."/>
            <person name="Clepet C."/>
            <person name="Casagrande A."/>
            <person name="Choisne N."/>
            <person name="Aubourg S."/>
            <person name="Vitulo N."/>
            <person name="Jubin C."/>
            <person name="Vezzi A."/>
            <person name="Legeai F."/>
            <person name="Hugueney P."/>
            <person name="Dasilva C."/>
            <person name="Horner D."/>
            <person name="Mica E."/>
            <person name="Jublot D."/>
            <person name="Poulain J."/>
            <person name="Bruyere C."/>
            <person name="Billault A."/>
            <person name="Segurens B."/>
            <person name="Gouyvenoux M."/>
            <person name="Ugarte E."/>
            <person name="Cattonaro F."/>
            <person name="Anthouard V."/>
            <person name="Vico V."/>
            <person name="Del Fabbro C."/>
            <person name="Alaux M."/>
            <person name="Di Gaspero G."/>
            <person name="Dumas V."/>
            <person name="Felice N."/>
            <person name="Paillard S."/>
            <person name="Juman I."/>
            <person name="Moroldo M."/>
            <person name="Scalabrin S."/>
            <person name="Canaguier A."/>
            <person name="Le Clainche I."/>
            <person name="Malacrida G."/>
            <person name="Durand E."/>
            <person name="Pesole G."/>
            <person name="Laucou V."/>
            <person name="Chatelet P."/>
            <person name="Merdinoglu D."/>
            <person name="Delledonne M."/>
            <person name="Pezzotti M."/>
            <person name="Lecharny A."/>
            <person name="Scarpelli C."/>
            <person name="Artiguenave F."/>
            <person name="Pe M.E."/>
            <person name="Valle G."/>
            <person name="Morgante M."/>
            <person name="Caboche M."/>
            <person name="Adam-Blondon A.-F."/>
            <person name="Weissenbach J."/>
            <person name="Quetier F."/>
            <person name="Wincker P."/>
        </authorList>
    </citation>
    <scope>NUCLEOTIDE SEQUENCE [LARGE SCALE GENOMIC DNA]</scope>
    <source>
        <strain evidence="2">cv. Pinot noir / PN40024</strain>
    </source>
</reference>
<dbReference type="HOGENOM" id="CLU_058926_0_0_1"/>
<dbReference type="FunCoup" id="F6HGH1">
    <property type="interactions" value="819"/>
</dbReference>
<dbReference type="InParanoid" id="F6HGH1"/>
<organism evidence="1 2">
    <name type="scientific">Vitis vinifera</name>
    <name type="common">Grape</name>
    <dbReference type="NCBI Taxonomy" id="29760"/>
    <lineage>
        <taxon>Eukaryota</taxon>
        <taxon>Viridiplantae</taxon>
        <taxon>Streptophyta</taxon>
        <taxon>Embryophyta</taxon>
        <taxon>Tracheophyta</taxon>
        <taxon>Spermatophyta</taxon>
        <taxon>Magnoliopsida</taxon>
        <taxon>eudicotyledons</taxon>
        <taxon>Gunneridae</taxon>
        <taxon>Pentapetalae</taxon>
        <taxon>rosids</taxon>
        <taxon>Vitales</taxon>
        <taxon>Vitaceae</taxon>
        <taxon>Viteae</taxon>
        <taxon>Vitis</taxon>
    </lineage>
</organism>
<dbReference type="PANTHER" id="PTHR37227:SF2">
    <property type="entry name" value="OS01G0219000 PROTEIN"/>
    <property type="match status" value="1"/>
</dbReference>
<dbReference type="PANTHER" id="PTHR37227">
    <property type="entry name" value="OS01G0219000 PROTEIN"/>
    <property type="match status" value="1"/>
</dbReference>
<evidence type="ECO:0000313" key="1">
    <source>
        <dbReference type="EMBL" id="CCB51172.1"/>
    </source>
</evidence>
<evidence type="ECO:0000313" key="2">
    <source>
        <dbReference type="Proteomes" id="UP000009183"/>
    </source>
</evidence>